<dbReference type="RefSeq" id="WP_184905050.1">
    <property type="nucleotide sequence ID" value="NZ_JACHMX010000001.1"/>
</dbReference>
<reference evidence="2 3" key="1">
    <citation type="submission" date="2020-08" db="EMBL/GenBank/DDBJ databases">
        <title>Sequencing the genomes of 1000 actinobacteria strains.</title>
        <authorList>
            <person name="Klenk H.-P."/>
        </authorList>
    </citation>
    <scope>NUCLEOTIDE SEQUENCE [LARGE SCALE GENOMIC DNA]</scope>
    <source>
        <strain evidence="2 3">DSM 45272</strain>
    </source>
</reference>
<protein>
    <recommendedName>
        <fullName evidence="4">DUF2716 domain-containing protein</fullName>
    </recommendedName>
</protein>
<proteinExistence type="predicted"/>
<gene>
    <name evidence="2" type="ORF">HDA45_008365</name>
</gene>
<accession>A0A841BHC2</accession>
<dbReference type="EMBL" id="JACHMX010000001">
    <property type="protein sequence ID" value="MBB5858278.1"/>
    <property type="molecule type" value="Genomic_DNA"/>
</dbReference>
<dbReference type="InterPro" id="IPR020323">
    <property type="entry name" value="DUF2716"/>
</dbReference>
<name>A0A841BHC2_9PSEU</name>
<evidence type="ECO:0000313" key="3">
    <source>
        <dbReference type="Proteomes" id="UP000580861"/>
    </source>
</evidence>
<dbReference type="Proteomes" id="UP000580861">
    <property type="component" value="Unassembled WGS sequence"/>
</dbReference>
<organism evidence="2 3">
    <name type="scientific">Amycolatopsis umgeniensis</name>
    <dbReference type="NCBI Taxonomy" id="336628"/>
    <lineage>
        <taxon>Bacteria</taxon>
        <taxon>Bacillati</taxon>
        <taxon>Actinomycetota</taxon>
        <taxon>Actinomycetes</taxon>
        <taxon>Pseudonocardiales</taxon>
        <taxon>Pseudonocardiaceae</taxon>
        <taxon>Amycolatopsis</taxon>
    </lineage>
</organism>
<evidence type="ECO:0000256" key="1">
    <source>
        <dbReference type="SAM" id="MobiDB-lite"/>
    </source>
</evidence>
<feature type="compositionally biased region" description="Polar residues" evidence="1">
    <location>
        <begin position="172"/>
        <end position="182"/>
    </location>
</feature>
<sequence>MEEFAFVELSRETGDCLWEEFVSGYSFTRSRRPAIREPAPSVTWALPPCGGPGRPFLDAALPVAQLVCDVLRECVEYWDSVFHHDGVHFSTQYRPHRVVDVRDVEKWEYLFYPNGDFSIFVAKDLSFGVVGNPFEESFCVFGESAVAAAERHNAGLLTEVLRRDGIAVSQNAATATPMTQEESGFPRSGSCWKR</sequence>
<dbReference type="AlphaFoldDB" id="A0A841BHC2"/>
<keyword evidence="3" id="KW-1185">Reference proteome</keyword>
<feature type="region of interest" description="Disordered" evidence="1">
    <location>
        <begin position="172"/>
        <end position="194"/>
    </location>
</feature>
<comment type="caution">
    <text evidence="2">The sequence shown here is derived from an EMBL/GenBank/DDBJ whole genome shotgun (WGS) entry which is preliminary data.</text>
</comment>
<dbReference type="Pfam" id="PF10898">
    <property type="entry name" value="DUF2716"/>
    <property type="match status" value="1"/>
</dbReference>
<evidence type="ECO:0000313" key="2">
    <source>
        <dbReference type="EMBL" id="MBB5858278.1"/>
    </source>
</evidence>
<evidence type="ECO:0008006" key="4">
    <source>
        <dbReference type="Google" id="ProtNLM"/>
    </source>
</evidence>